<evidence type="ECO:0000313" key="3">
    <source>
        <dbReference type="Proteomes" id="UP001361239"/>
    </source>
</evidence>
<keyword evidence="1" id="KW-0732">Signal</keyword>
<evidence type="ECO:0008006" key="4">
    <source>
        <dbReference type="Google" id="ProtNLM"/>
    </source>
</evidence>
<gene>
    <name evidence="2" type="ORF">WG901_20105</name>
</gene>
<feature type="chain" id="PRO_5046906614" description="DUF11 domain-containing protein" evidence="1">
    <location>
        <begin position="20"/>
        <end position="155"/>
    </location>
</feature>
<sequence>MLRYLAAALAATIAVPALANGPLTVESSMLTLQKRAAADGTTTVSLVRAAKAVPGDKVVMRLAYRNTGSAAIGNVVLSNPVPKGIAYRAPAAGSAAPELSVDGQTFGPLAALRVTTADGRQRAATTDDVTHVRWRIASPIAAGAQGQVSFEGLLK</sequence>
<organism evidence="2 3">
    <name type="scientific">Novosphingobium anseongense</name>
    <dbReference type="NCBI Taxonomy" id="3133436"/>
    <lineage>
        <taxon>Bacteria</taxon>
        <taxon>Pseudomonadati</taxon>
        <taxon>Pseudomonadota</taxon>
        <taxon>Alphaproteobacteria</taxon>
        <taxon>Sphingomonadales</taxon>
        <taxon>Sphingomonadaceae</taxon>
        <taxon>Novosphingobium</taxon>
    </lineage>
</organism>
<dbReference type="RefSeq" id="WP_339588911.1">
    <property type="nucleotide sequence ID" value="NZ_JBBHJZ010000005.1"/>
</dbReference>
<evidence type="ECO:0000313" key="2">
    <source>
        <dbReference type="EMBL" id="MEJ5978967.1"/>
    </source>
</evidence>
<name>A0ABU8S1X3_9SPHN</name>
<protein>
    <recommendedName>
        <fullName evidence="4">DUF11 domain-containing protein</fullName>
    </recommendedName>
</protein>
<accession>A0ABU8S1X3</accession>
<keyword evidence="3" id="KW-1185">Reference proteome</keyword>
<reference evidence="2 3" key="1">
    <citation type="submission" date="2024-03" db="EMBL/GenBank/DDBJ databases">
        <authorList>
            <person name="Jo J.-H."/>
        </authorList>
    </citation>
    <scope>NUCLEOTIDE SEQUENCE [LARGE SCALE GENOMIC DNA]</scope>
    <source>
        <strain evidence="2 3">PS1R-30</strain>
    </source>
</reference>
<comment type="caution">
    <text evidence="2">The sequence shown here is derived from an EMBL/GenBank/DDBJ whole genome shotgun (WGS) entry which is preliminary data.</text>
</comment>
<dbReference type="EMBL" id="JBBHJZ010000005">
    <property type="protein sequence ID" value="MEJ5978967.1"/>
    <property type="molecule type" value="Genomic_DNA"/>
</dbReference>
<dbReference type="Proteomes" id="UP001361239">
    <property type="component" value="Unassembled WGS sequence"/>
</dbReference>
<feature type="signal peptide" evidence="1">
    <location>
        <begin position="1"/>
        <end position="19"/>
    </location>
</feature>
<evidence type="ECO:0000256" key="1">
    <source>
        <dbReference type="SAM" id="SignalP"/>
    </source>
</evidence>
<proteinExistence type="predicted"/>